<evidence type="ECO:0000256" key="2">
    <source>
        <dbReference type="ARBA" id="ARBA00009677"/>
    </source>
</evidence>
<dbReference type="KEGG" id="smaa:IT774_12555"/>
<evidence type="ECO:0000313" key="10">
    <source>
        <dbReference type="Proteomes" id="UP000595095"/>
    </source>
</evidence>
<keyword evidence="9" id="KW-0282">Flagellum</keyword>
<comment type="similarity">
    <text evidence="2">Belongs to the flagella basal body rod proteins family.</text>
</comment>
<evidence type="ECO:0000256" key="1">
    <source>
        <dbReference type="ARBA" id="ARBA00004117"/>
    </source>
</evidence>
<evidence type="ECO:0000256" key="4">
    <source>
        <dbReference type="ARBA" id="ARBA00023143"/>
    </source>
</evidence>
<evidence type="ECO:0000256" key="3">
    <source>
        <dbReference type="ARBA" id="ARBA00017941"/>
    </source>
</evidence>
<dbReference type="PANTHER" id="PTHR30435">
    <property type="entry name" value="FLAGELLAR PROTEIN"/>
    <property type="match status" value="1"/>
</dbReference>
<sequence length="140" mass="15214">MSLFNVMNISGTGMEAENLRLNTTASNIANANTVSSSENDTYRARYPVFSAALQQATQEQSKGVGVEVKGVVESNTPLNVEYAPNNPMADAEGYIYKPNVNVVEEMANMLSASKAYETNVQVADTTKKLFRRVLQLGKGQ</sequence>
<accession>A0A7S9DVZ4</accession>
<evidence type="ECO:0000259" key="7">
    <source>
        <dbReference type="Pfam" id="PF00460"/>
    </source>
</evidence>
<dbReference type="InterPro" id="IPR019776">
    <property type="entry name" value="Flagellar_basal_body_rod_CS"/>
</dbReference>
<dbReference type="InterPro" id="IPR001444">
    <property type="entry name" value="Flag_bb_rod_N"/>
</dbReference>
<comment type="subunit">
    <text evidence="5 6">The basal body constitutes a major portion of the flagellar organelle and consists of four rings (L,P,S, and M) mounted on a central rod. The rod consists of about 26 subunits of FlgG in the distal portion, and FlgB, FlgC and FlgF are thought to build up the proximal portion of the rod with about 6 subunits each.</text>
</comment>
<dbReference type="InterPro" id="IPR010930">
    <property type="entry name" value="Flg_bb/hook_C_dom"/>
</dbReference>
<evidence type="ECO:0000256" key="6">
    <source>
        <dbReference type="RuleBase" id="RU362062"/>
    </source>
</evidence>
<reference evidence="9 10" key="1">
    <citation type="submission" date="2020-11" db="EMBL/GenBank/DDBJ databases">
        <title>Complete genome sequence for Salinimonas sp. strain G2-b.</title>
        <authorList>
            <person name="Park S.-J."/>
        </authorList>
    </citation>
    <scope>NUCLEOTIDE SEQUENCE [LARGE SCALE GENOMIC DNA]</scope>
    <source>
        <strain evidence="9 10">G2-b</strain>
    </source>
</reference>
<protein>
    <recommendedName>
        <fullName evidence="3 6">Flagellar basal-body rod protein FlgC</fullName>
    </recommendedName>
</protein>
<gene>
    <name evidence="9" type="primary">flgC</name>
    <name evidence="9" type="ORF">IT774_12555</name>
</gene>
<dbReference type="Proteomes" id="UP000595095">
    <property type="component" value="Chromosome"/>
</dbReference>
<feature type="domain" description="Flagellar basal-body/hook protein C-terminal" evidence="8">
    <location>
        <begin position="92"/>
        <end position="136"/>
    </location>
</feature>
<dbReference type="GO" id="GO:0071978">
    <property type="term" value="P:bacterial-type flagellum-dependent swarming motility"/>
    <property type="evidence" value="ECO:0007669"/>
    <property type="project" value="TreeGrafter"/>
</dbReference>
<evidence type="ECO:0000259" key="8">
    <source>
        <dbReference type="Pfam" id="PF06429"/>
    </source>
</evidence>
<keyword evidence="9" id="KW-0969">Cilium</keyword>
<dbReference type="InterPro" id="IPR006299">
    <property type="entry name" value="FlgC"/>
</dbReference>
<dbReference type="AlphaFoldDB" id="A0A7S9DVZ4"/>
<name>A0A7S9DVZ4_9ALTE</name>
<dbReference type="NCBIfam" id="TIGR01395">
    <property type="entry name" value="FlgC"/>
    <property type="match status" value="1"/>
</dbReference>
<dbReference type="Pfam" id="PF06429">
    <property type="entry name" value="Flg_bbr_C"/>
    <property type="match status" value="1"/>
</dbReference>
<evidence type="ECO:0000313" key="9">
    <source>
        <dbReference type="EMBL" id="QPG04977.1"/>
    </source>
</evidence>
<keyword evidence="4 6" id="KW-0975">Bacterial flagellum</keyword>
<keyword evidence="9" id="KW-0966">Cell projection</keyword>
<proteinExistence type="inferred from homology"/>
<feature type="domain" description="Flagellar basal body rod protein N-terminal" evidence="7">
    <location>
        <begin position="7"/>
        <end position="34"/>
    </location>
</feature>
<comment type="subcellular location">
    <subcellularLocation>
        <location evidence="1 6">Bacterial flagellum basal body</location>
    </subcellularLocation>
</comment>
<dbReference type="GO" id="GO:0030694">
    <property type="term" value="C:bacterial-type flagellum basal body, rod"/>
    <property type="evidence" value="ECO:0007669"/>
    <property type="project" value="UniProtKB-UniRule"/>
</dbReference>
<dbReference type="PANTHER" id="PTHR30435:SF29">
    <property type="entry name" value="FLAGELLAR BASAL-BODY ROD PROTEIN FLGC"/>
    <property type="match status" value="1"/>
</dbReference>
<dbReference type="RefSeq" id="WP_195810068.1">
    <property type="nucleotide sequence ID" value="NZ_CP064795.1"/>
</dbReference>
<evidence type="ECO:0000256" key="5">
    <source>
        <dbReference type="ARBA" id="ARBA00025933"/>
    </source>
</evidence>
<keyword evidence="10" id="KW-1185">Reference proteome</keyword>
<dbReference type="PROSITE" id="PS00588">
    <property type="entry name" value="FLAGELLA_BB_ROD"/>
    <property type="match status" value="1"/>
</dbReference>
<organism evidence="9 10">
    <name type="scientific">Salinimonas marina</name>
    <dbReference type="NCBI Taxonomy" id="2785918"/>
    <lineage>
        <taxon>Bacteria</taxon>
        <taxon>Pseudomonadati</taxon>
        <taxon>Pseudomonadota</taxon>
        <taxon>Gammaproteobacteria</taxon>
        <taxon>Alteromonadales</taxon>
        <taxon>Alteromonadaceae</taxon>
        <taxon>Alteromonas/Salinimonas group</taxon>
        <taxon>Salinimonas</taxon>
    </lineage>
</organism>
<dbReference type="EMBL" id="CP064795">
    <property type="protein sequence ID" value="QPG04977.1"/>
    <property type="molecule type" value="Genomic_DNA"/>
</dbReference>
<dbReference type="Pfam" id="PF00460">
    <property type="entry name" value="Flg_bb_rod"/>
    <property type="match status" value="1"/>
</dbReference>